<dbReference type="OrthoDB" id="5422367at2"/>
<evidence type="ECO:0000313" key="2">
    <source>
        <dbReference type="Proteomes" id="UP000427769"/>
    </source>
</evidence>
<organism evidence="1 2">
    <name type="scientific">Desulfosarcina widdelii</name>
    <dbReference type="NCBI Taxonomy" id="947919"/>
    <lineage>
        <taxon>Bacteria</taxon>
        <taxon>Pseudomonadati</taxon>
        <taxon>Thermodesulfobacteriota</taxon>
        <taxon>Desulfobacteria</taxon>
        <taxon>Desulfobacterales</taxon>
        <taxon>Desulfosarcinaceae</taxon>
        <taxon>Desulfosarcina</taxon>
    </lineage>
</organism>
<evidence type="ECO:0000313" key="1">
    <source>
        <dbReference type="EMBL" id="BBO74747.1"/>
    </source>
</evidence>
<keyword evidence="2" id="KW-1185">Reference proteome</keyword>
<proteinExistence type="predicted"/>
<accession>A0A5K7ZEY8</accession>
<protein>
    <submittedName>
        <fullName evidence="1">Uncharacterized protein</fullName>
    </submittedName>
</protein>
<dbReference type="Proteomes" id="UP000427769">
    <property type="component" value="Chromosome"/>
</dbReference>
<dbReference type="EMBL" id="AP021875">
    <property type="protein sequence ID" value="BBO74747.1"/>
    <property type="molecule type" value="Genomic_DNA"/>
</dbReference>
<name>A0A5K7ZEY8_9BACT</name>
<dbReference type="AlphaFoldDB" id="A0A5K7ZEY8"/>
<reference evidence="1 2" key="1">
    <citation type="submission" date="2019-11" db="EMBL/GenBank/DDBJ databases">
        <title>Comparative genomics of hydrocarbon-degrading Desulfosarcina strains.</title>
        <authorList>
            <person name="Watanabe M."/>
            <person name="Kojima H."/>
            <person name="Fukui M."/>
        </authorList>
    </citation>
    <scope>NUCLEOTIDE SEQUENCE [LARGE SCALE GENOMIC DNA]</scope>
    <source>
        <strain evidence="1 2">PP31</strain>
    </source>
</reference>
<dbReference type="KEGG" id="dwd:DSCW_21640"/>
<gene>
    <name evidence="1" type="ORF">DSCW_21640</name>
</gene>
<dbReference type="RefSeq" id="WP_155303734.1">
    <property type="nucleotide sequence ID" value="NZ_AP021875.1"/>
</dbReference>
<sequence>MNRFQAMAQIMAVLCENSRLQPGSPEYRAARKIVSRKIDQLGPKVALEQAIKWKGHILDQARIEDMIEDLKEKFPYLNF</sequence>